<dbReference type="GO" id="GO:0016853">
    <property type="term" value="F:isomerase activity"/>
    <property type="evidence" value="ECO:0007669"/>
    <property type="project" value="UniProtKB-KW"/>
</dbReference>
<proteinExistence type="inferred from homology"/>
<organism evidence="4 5">
    <name type="scientific">Tepidamorphus gemmatus</name>
    <dbReference type="NCBI Taxonomy" id="747076"/>
    <lineage>
        <taxon>Bacteria</taxon>
        <taxon>Pseudomonadati</taxon>
        <taxon>Pseudomonadota</taxon>
        <taxon>Alphaproteobacteria</taxon>
        <taxon>Hyphomicrobiales</taxon>
        <taxon>Tepidamorphaceae</taxon>
        <taxon>Tepidamorphus</taxon>
    </lineage>
</organism>
<gene>
    <name evidence="4" type="ORF">EDC22_103401</name>
</gene>
<dbReference type="PANTHER" id="PTHR13887">
    <property type="entry name" value="GLUTATHIONE S-TRANSFERASE KAPPA"/>
    <property type="match status" value="1"/>
</dbReference>
<dbReference type="RefSeq" id="WP_132805964.1">
    <property type="nucleotide sequence ID" value="NZ_SMAK01000003.1"/>
</dbReference>
<keyword evidence="4" id="KW-0413">Isomerase</keyword>
<dbReference type="PANTHER" id="PTHR13887:SF56">
    <property type="entry name" value="THIOREDOXIN-LIKE REDUCTASE RV2466C"/>
    <property type="match status" value="1"/>
</dbReference>
<dbReference type="Gene3D" id="3.40.30.10">
    <property type="entry name" value="Glutaredoxin"/>
    <property type="match status" value="1"/>
</dbReference>
<dbReference type="InterPro" id="IPR006311">
    <property type="entry name" value="TAT_signal"/>
</dbReference>
<evidence type="ECO:0000313" key="5">
    <source>
        <dbReference type="Proteomes" id="UP000295678"/>
    </source>
</evidence>
<dbReference type="InterPro" id="IPR013766">
    <property type="entry name" value="Thioredoxin_domain"/>
</dbReference>
<accession>A0A4R3MF05</accession>
<comment type="function">
    <text evidence="1">May be required for disulfide bond formation in some proteins.</text>
</comment>
<dbReference type="AlphaFoldDB" id="A0A4R3MF05"/>
<evidence type="ECO:0000259" key="3">
    <source>
        <dbReference type="PROSITE" id="PS51352"/>
    </source>
</evidence>
<evidence type="ECO:0000313" key="4">
    <source>
        <dbReference type="EMBL" id="TCT12086.1"/>
    </source>
</evidence>
<dbReference type="InterPro" id="IPR036249">
    <property type="entry name" value="Thioredoxin-like_sf"/>
</dbReference>
<dbReference type="Proteomes" id="UP000295678">
    <property type="component" value="Unassembled WGS sequence"/>
</dbReference>
<dbReference type="SUPFAM" id="SSF52833">
    <property type="entry name" value="Thioredoxin-like"/>
    <property type="match status" value="1"/>
</dbReference>
<dbReference type="PROSITE" id="PS51352">
    <property type="entry name" value="THIOREDOXIN_2"/>
    <property type="match status" value="1"/>
</dbReference>
<dbReference type="InterPro" id="IPR012336">
    <property type="entry name" value="Thioredoxin-like_fold"/>
</dbReference>
<evidence type="ECO:0000256" key="1">
    <source>
        <dbReference type="ARBA" id="ARBA00003565"/>
    </source>
</evidence>
<sequence length="218" mass="23994">MNMNRRQLLLAGTAGIALLAAGAIGMGRLAPLAAAPVDSEALAVAGPLGERTLGDPNAPVTIVEYASLTCSHCAQFHKLTYPQLKEKYIDTGQVYFIFREFPLDPVATAAFMLTRCVPEEQYFPFVGALFENLDVWAYTNDRVAGLKQMARQVGITEEKFEACLANQELLDGVNWVKQRGAEQFDVNSTPTFFINGEIHRGALPFEEFEKLITPHLPS</sequence>
<feature type="domain" description="Thioredoxin" evidence="3">
    <location>
        <begin position="29"/>
        <end position="217"/>
    </location>
</feature>
<dbReference type="PROSITE" id="PS51318">
    <property type="entry name" value="TAT"/>
    <property type="match status" value="1"/>
</dbReference>
<comment type="similarity">
    <text evidence="2">Belongs to the thioredoxin family. DsbA subfamily.</text>
</comment>
<dbReference type="Pfam" id="PF13462">
    <property type="entry name" value="Thioredoxin_4"/>
    <property type="match status" value="1"/>
</dbReference>
<keyword evidence="5" id="KW-1185">Reference proteome</keyword>
<comment type="caution">
    <text evidence="4">The sequence shown here is derived from an EMBL/GenBank/DDBJ whole genome shotgun (WGS) entry which is preliminary data.</text>
</comment>
<name>A0A4R3MF05_9HYPH</name>
<evidence type="ECO:0000256" key="2">
    <source>
        <dbReference type="ARBA" id="ARBA00005791"/>
    </source>
</evidence>
<protein>
    <submittedName>
        <fullName evidence="4">Protein-disulfide isomerase</fullName>
    </submittedName>
</protein>
<dbReference type="EMBL" id="SMAK01000003">
    <property type="protein sequence ID" value="TCT12086.1"/>
    <property type="molecule type" value="Genomic_DNA"/>
</dbReference>
<reference evidence="4 5" key="1">
    <citation type="submission" date="2019-03" db="EMBL/GenBank/DDBJ databases">
        <title>Genomic Encyclopedia of Type Strains, Phase IV (KMG-IV): sequencing the most valuable type-strain genomes for metagenomic binning, comparative biology and taxonomic classification.</title>
        <authorList>
            <person name="Goeker M."/>
        </authorList>
    </citation>
    <scope>NUCLEOTIDE SEQUENCE [LARGE SCALE GENOMIC DNA]</scope>
    <source>
        <strain evidence="4 5">DSM 19345</strain>
    </source>
</reference>
<dbReference type="OrthoDB" id="8478320at2"/>